<dbReference type="Proteomes" id="UP001595711">
    <property type="component" value="Unassembled WGS sequence"/>
</dbReference>
<comment type="caution">
    <text evidence="1">The sequence shown here is derived from an EMBL/GenBank/DDBJ whole genome shotgun (WGS) entry which is preliminary data.</text>
</comment>
<accession>A0ABV7VDJ4</accession>
<keyword evidence="2" id="KW-1185">Reference proteome</keyword>
<name>A0ABV7VDJ4_9PROT</name>
<evidence type="ECO:0000313" key="1">
    <source>
        <dbReference type="EMBL" id="MFC3675007.1"/>
    </source>
</evidence>
<proteinExistence type="predicted"/>
<protein>
    <submittedName>
        <fullName evidence="1">Uncharacterized protein</fullName>
    </submittedName>
</protein>
<reference evidence="2" key="1">
    <citation type="journal article" date="2019" name="Int. J. Syst. Evol. Microbiol.">
        <title>The Global Catalogue of Microorganisms (GCM) 10K type strain sequencing project: providing services to taxonomists for standard genome sequencing and annotation.</title>
        <authorList>
            <consortium name="The Broad Institute Genomics Platform"/>
            <consortium name="The Broad Institute Genome Sequencing Center for Infectious Disease"/>
            <person name="Wu L."/>
            <person name="Ma J."/>
        </authorList>
    </citation>
    <scope>NUCLEOTIDE SEQUENCE [LARGE SCALE GENOMIC DNA]</scope>
    <source>
        <strain evidence="2">KCTC 42182</strain>
    </source>
</reference>
<evidence type="ECO:0000313" key="2">
    <source>
        <dbReference type="Proteomes" id="UP001595711"/>
    </source>
</evidence>
<organism evidence="1 2">
    <name type="scientific">Ferrovibrio xuzhouensis</name>
    <dbReference type="NCBI Taxonomy" id="1576914"/>
    <lineage>
        <taxon>Bacteria</taxon>
        <taxon>Pseudomonadati</taxon>
        <taxon>Pseudomonadota</taxon>
        <taxon>Alphaproteobacteria</taxon>
        <taxon>Rhodospirillales</taxon>
        <taxon>Rhodospirillaceae</taxon>
        <taxon>Ferrovibrio</taxon>
    </lineage>
</organism>
<gene>
    <name evidence="1" type="ORF">ACFOOQ_05610</name>
</gene>
<sequence length="113" mass="12343">MAGAGLCGGCPVDYAVDQAGQAFRPASQWQQVVVIPEDGIGKPVVIKAVQHLDGVAVLPEGLQDFEQRLEERCGIRRAGRPEIRPRRRKDDAGPVAEMLRQRQQLGEIGVGFR</sequence>
<dbReference type="EMBL" id="JBHRYJ010000001">
    <property type="protein sequence ID" value="MFC3675007.1"/>
    <property type="molecule type" value="Genomic_DNA"/>
</dbReference>